<feature type="transmembrane region" description="Helical" evidence="1">
    <location>
        <begin position="68"/>
        <end position="90"/>
    </location>
</feature>
<protein>
    <recommendedName>
        <fullName evidence="4">DUF624 domain-containing protein</fullName>
    </recommendedName>
</protein>
<feature type="transmembrane region" description="Helical" evidence="1">
    <location>
        <begin position="105"/>
        <end position="128"/>
    </location>
</feature>
<feature type="transmembrane region" description="Helical" evidence="1">
    <location>
        <begin position="167"/>
        <end position="185"/>
    </location>
</feature>
<sequence length="210" mass="24615">MNQSESRFFHMLHVFAAFLTLQFLWFFFSLGVITVIPATISMYAIVVEWTKKGIDLNIWKSFFETFKFYFRRTILPSTNLSFVLMLLYMYPTLWSDMILKMPQTMSWLVLFATSLILLTVLSILPLIVTSHLRGRKLWKNAWITSISILPQVSFIGIVGGMIIFGSLLFPIILFTCSGLFAFMHMRIWQKSLKKLPSDFLDQCLLKYNYR</sequence>
<name>A0A317L0L7_9BACI</name>
<evidence type="ECO:0000313" key="3">
    <source>
        <dbReference type="Proteomes" id="UP000245624"/>
    </source>
</evidence>
<proteinExistence type="predicted"/>
<evidence type="ECO:0008006" key="4">
    <source>
        <dbReference type="Google" id="ProtNLM"/>
    </source>
</evidence>
<dbReference type="InterPro" id="IPR006938">
    <property type="entry name" value="DUF624"/>
</dbReference>
<reference evidence="2 3" key="1">
    <citation type="submission" date="2018-05" db="EMBL/GenBank/DDBJ databases">
        <title>Genomic analysis of Gracilibacillus dipsosauri DD1 reveals novel features of a salt-tolerant amylase.</title>
        <authorList>
            <person name="Deutch C.E."/>
            <person name="Yang S."/>
        </authorList>
    </citation>
    <scope>NUCLEOTIDE SEQUENCE [LARGE SCALE GENOMIC DNA]</scope>
    <source>
        <strain evidence="2 3">DD1</strain>
    </source>
</reference>
<dbReference type="OrthoDB" id="2182676at2"/>
<keyword evidence="1" id="KW-0812">Transmembrane</keyword>
<dbReference type="RefSeq" id="WP_109983573.1">
    <property type="nucleotide sequence ID" value="NZ_QGTD01000005.1"/>
</dbReference>
<evidence type="ECO:0000256" key="1">
    <source>
        <dbReference type="SAM" id="Phobius"/>
    </source>
</evidence>
<dbReference type="Pfam" id="PF04854">
    <property type="entry name" value="DUF624"/>
    <property type="match status" value="1"/>
</dbReference>
<feature type="transmembrane region" description="Helical" evidence="1">
    <location>
        <begin position="140"/>
        <end position="161"/>
    </location>
</feature>
<evidence type="ECO:0000313" key="2">
    <source>
        <dbReference type="EMBL" id="PWU69322.1"/>
    </source>
</evidence>
<gene>
    <name evidence="2" type="ORF">DLJ74_04895</name>
</gene>
<dbReference type="AlphaFoldDB" id="A0A317L0L7"/>
<keyword evidence="1" id="KW-1133">Transmembrane helix</keyword>
<keyword evidence="3" id="KW-1185">Reference proteome</keyword>
<accession>A0A317L0L7</accession>
<dbReference type="Proteomes" id="UP000245624">
    <property type="component" value="Unassembled WGS sequence"/>
</dbReference>
<dbReference type="EMBL" id="QGTD01000005">
    <property type="protein sequence ID" value="PWU69322.1"/>
    <property type="molecule type" value="Genomic_DNA"/>
</dbReference>
<feature type="transmembrane region" description="Helical" evidence="1">
    <location>
        <begin position="23"/>
        <end position="47"/>
    </location>
</feature>
<organism evidence="2 3">
    <name type="scientific">Gracilibacillus dipsosauri</name>
    <dbReference type="NCBI Taxonomy" id="178340"/>
    <lineage>
        <taxon>Bacteria</taxon>
        <taxon>Bacillati</taxon>
        <taxon>Bacillota</taxon>
        <taxon>Bacilli</taxon>
        <taxon>Bacillales</taxon>
        <taxon>Bacillaceae</taxon>
        <taxon>Gracilibacillus</taxon>
    </lineage>
</organism>
<comment type="caution">
    <text evidence="2">The sequence shown here is derived from an EMBL/GenBank/DDBJ whole genome shotgun (WGS) entry which is preliminary data.</text>
</comment>
<keyword evidence="1" id="KW-0472">Membrane</keyword>